<protein>
    <submittedName>
        <fullName evidence="1">Uncharacterized protein</fullName>
    </submittedName>
</protein>
<accession>A0A8S5RVM7</accession>
<sequence>MFELATKSGNTITLFTDYKKITSKQMKAIRYYIESFLNEPIVMEFKPVNQANPLSTSVVVTKEMVTRFNQVK</sequence>
<name>A0A8S5RVM7_9CAUD</name>
<evidence type="ECO:0000313" key="1">
    <source>
        <dbReference type="EMBL" id="DAF42820.1"/>
    </source>
</evidence>
<organism evidence="1">
    <name type="scientific">Siphoviridae sp. ctHip2</name>
    <dbReference type="NCBI Taxonomy" id="2827830"/>
    <lineage>
        <taxon>Viruses</taxon>
        <taxon>Duplodnaviria</taxon>
        <taxon>Heunggongvirae</taxon>
        <taxon>Uroviricota</taxon>
        <taxon>Caudoviricetes</taxon>
    </lineage>
</organism>
<dbReference type="EMBL" id="BK032497">
    <property type="protein sequence ID" value="DAF42820.1"/>
    <property type="molecule type" value="Genomic_DNA"/>
</dbReference>
<proteinExistence type="predicted"/>
<reference evidence="1" key="1">
    <citation type="journal article" date="2021" name="Proc. Natl. Acad. Sci. U.S.A.">
        <title>A Catalog of Tens of Thousands of Viruses from Human Metagenomes Reveals Hidden Associations with Chronic Diseases.</title>
        <authorList>
            <person name="Tisza M.J."/>
            <person name="Buck C.B."/>
        </authorList>
    </citation>
    <scope>NUCLEOTIDE SEQUENCE</scope>
    <source>
        <strain evidence="1">CtHip2</strain>
    </source>
</reference>